<comment type="caution">
    <text evidence="3">The sequence shown here is derived from an EMBL/GenBank/DDBJ whole genome shotgun (WGS) entry which is preliminary data.</text>
</comment>
<dbReference type="EMBL" id="DUJP01000030">
    <property type="protein sequence ID" value="HII47608.1"/>
    <property type="molecule type" value="Genomic_DNA"/>
</dbReference>
<dbReference type="Proteomes" id="UP000257123">
    <property type="component" value="Unassembled WGS sequence"/>
</dbReference>
<dbReference type="OMA" id="VEIYIVF"/>
<proteinExistence type="predicted"/>
<evidence type="ECO:0000313" key="3">
    <source>
        <dbReference type="EMBL" id="RFA99210.1"/>
    </source>
</evidence>
<evidence type="ECO:0000313" key="4">
    <source>
        <dbReference type="Proteomes" id="UP000256877"/>
    </source>
</evidence>
<organism evidence="3 4">
    <name type="scientific">Pyrobaculum aerophilum</name>
    <dbReference type="NCBI Taxonomy" id="13773"/>
    <lineage>
        <taxon>Archaea</taxon>
        <taxon>Thermoproteota</taxon>
        <taxon>Thermoprotei</taxon>
        <taxon>Thermoproteales</taxon>
        <taxon>Thermoproteaceae</taxon>
        <taxon>Pyrobaculum</taxon>
    </lineage>
</organism>
<accession>A0A371R5A5</accession>
<evidence type="ECO:0000313" key="2">
    <source>
        <dbReference type="EMBL" id="RFA94504.1"/>
    </source>
</evidence>
<sequence>MELYFAFKKDPPKEWEGITGVKAVRADQLSSIEGKFVVVVGDRELAERLRVGYLSEEEAQEFLEFLKRKLAGQAQ</sequence>
<dbReference type="GeneID" id="1463967"/>
<gene>
    <name evidence="2" type="ORF">CGL51_10060</name>
    <name evidence="3" type="ORF">CGL52_04210</name>
    <name evidence="1" type="ORF">HA333_09270</name>
</gene>
<dbReference type="AlphaFoldDB" id="A0A371R5A5"/>
<evidence type="ECO:0000313" key="5">
    <source>
        <dbReference type="Proteomes" id="UP000257123"/>
    </source>
</evidence>
<dbReference type="Proteomes" id="UP000256877">
    <property type="component" value="Unassembled WGS sequence"/>
</dbReference>
<name>A0A371R5A5_9CREN</name>
<dbReference type="RefSeq" id="WP_011009250.1">
    <property type="nucleotide sequence ID" value="NZ_DAIOPL010000013.1"/>
</dbReference>
<dbReference type="EMBL" id="NMUE01000036">
    <property type="protein sequence ID" value="RFA94504.1"/>
    <property type="molecule type" value="Genomic_DNA"/>
</dbReference>
<evidence type="ECO:0000313" key="1">
    <source>
        <dbReference type="EMBL" id="HII47608.1"/>
    </source>
</evidence>
<dbReference type="EMBL" id="NMUF01000008">
    <property type="protein sequence ID" value="RFA99210.1"/>
    <property type="molecule type" value="Genomic_DNA"/>
</dbReference>
<reference evidence="1" key="2">
    <citation type="journal article" date="2020" name="bioRxiv">
        <title>A rank-normalized archaeal taxonomy based on genome phylogeny resolves widespread incomplete and uneven classifications.</title>
        <authorList>
            <person name="Rinke C."/>
            <person name="Chuvochina M."/>
            <person name="Mussig A.J."/>
            <person name="Chaumeil P.-A."/>
            <person name="Waite D.W."/>
            <person name="Whitman W.B."/>
            <person name="Parks D.H."/>
            <person name="Hugenholtz P."/>
        </authorList>
    </citation>
    <scope>NUCLEOTIDE SEQUENCE</scope>
    <source>
        <strain evidence="1">UBA8839</strain>
    </source>
</reference>
<protein>
    <submittedName>
        <fullName evidence="3">Uncharacterized protein</fullName>
    </submittedName>
</protein>
<dbReference type="Proteomes" id="UP000651120">
    <property type="component" value="Unassembled WGS sequence"/>
</dbReference>
<reference evidence="4 5" key="1">
    <citation type="submission" date="2017-07" db="EMBL/GenBank/DDBJ databases">
        <title>Draft genome sequence of aerobic hyperthermophilic archaea, Pyrobaculum aerophilum YKB31 and YKB32.</title>
        <authorList>
            <person name="Mochizuki T."/>
            <person name="Berliner A.J."/>
            <person name="Yoshida-Takashima Y."/>
            <person name="Takaki Y."/>
            <person name="Nunoura T."/>
            <person name="Takai K."/>
        </authorList>
    </citation>
    <scope>NUCLEOTIDE SEQUENCE [LARGE SCALE GENOMIC DNA]</scope>
    <source>
        <strain evidence="2 5">YKB31</strain>
        <strain evidence="3 4">YKB32</strain>
    </source>
</reference>
<dbReference type="OrthoDB" id="28707at2157"/>